<evidence type="ECO:0000313" key="4">
    <source>
        <dbReference type="Proteomes" id="UP000247346"/>
    </source>
</evidence>
<dbReference type="CDD" id="cd00531">
    <property type="entry name" value="NTF2_like"/>
    <property type="match status" value="1"/>
</dbReference>
<dbReference type="STRING" id="56458.SB85_08580"/>
<name>A0A2P5Z6A7_9XANT</name>
<dbReference type="AlphaFoldDB" id="A0A2P5Z6A7"/>
<proteinExistence type="predicted"/>
<reference evidence="3 4" key="1">
    <citation type="submission" date="2016-08" db="EMBL/GenBank/DDBJ databases">
        <authorList>
            <person name="Seilhamer J.J."/>
        </authorList>
    </citation>
    <scope>NUCLEOTIDE SEQUENCE [LARGE SCALE GENOMIC DNA]</scope>
    <source>
        <strain evidence="3 4">CFBP4641</strain>
    </source>
</reference>
<dbReference type="GO" id="GO:0005516">
    <property type="term" value="F:calmodulin binding"/>
    <property type="evidence" value="ECO:0007669"/>
    <property type="project" value="InterPro"/>
</dbReference>
<organism evidence="3 4">
    <name type="scientific">Xanthomonas sacchari</name>
    <dbReference type="NCBI Taxonomy" id="56458"/>
    <lineage>
        <taxon>Bacteria</taxon>
        <taxon>Pseudomonadati</taxon>
        <taxon>Pseudomonadota</taxon>
        <taxon>Gammaproteobacteria</taxon>
        <taxon>Lysobacterales</taxon>
        <taxon>Lysobacteraceae</taxon>
        <taxon>Xanthomonas</taxon>
    </lineage>
</organism>
<dbReference type="SUPFAM" id="SSF54427">
    <property type="entry name" value="NTF2-like"/>
    <property type="match status" value="1"/>
</dbReference>
<dbReference type="OrthoDB" id="953853at2"/>
<dbReference type="Proteomes" id="UP000247346">
    <property type="component" value="Unassembled WGS sequence"/>
</dbReference>
<dbReference type="InterPro" id="IPR011944">
    <property type="entry name" value="Steroid_delta5-4_isomerase"/>
</dbReference>
<evidence type="ECO:0000256" key="1">
    <source>
        <dbReference type="SAM" id="SignalP"/>
    </source>
</evidence>
<dbReference type="EMBL" id="MDEK01000005">
    <property type="protein sequence ID" value="PPU83606.1"/>
    <property type="molecule type" value="Genomic_DNA"/>
</dbReference>
<gene>
    <name evidence="3" type="ORF">XsacCFBP4641_07620</name>
</gene>
<dbReference type="Pfam" id="PF08332">
    <property type="entry name" value="CaMKII_AD"/>
    <property type="match status" value="1"/>
</dbReference>
<feature type="domain" description="Calcium/calmodulin-dependent protein kinase II association-domain" evidence="2">
    <location>
        <begin position="39"/>
        <end position="161"/>
    </location>
</feature>
<feature type="signal peptide" evidence="1">
    <location>
        <begin position="1"/>
        <end position="21"/>
    </location>
</feature>
<dbReference type="GO" id="GO:0004683">
    <property type="term" value="F:calcium/calmodulin-dependent protein kinase activity"/>
    <property type="evidence" value="ECO:0007669"/>
    <property type="project" value="InterPro"/>
</dbReference>
<dbReference type="NCBIfam" id="TIGR02246">
    <property type="entry name" value="SgcJ/EcaC family oxidoreductase"/>
    <property type="match status" value="1"/>
</dbReference>
<dbReference type="PIRSF" id="PIRSF028470">
    <property type="entry name" value="UCP028470"/>
    <property type="match status" value="1"/>
</dbReference>
<comment type="caution">
    <text evidence="3">The sequence shown here is derived from an EMBL/GenBank/DDBJ whole genome shotgun (WGS) entry which is preliminary data.</text>
</comment>
<evidence type="ECO:0000259" key="2">
    <source>
        <dbReference type="Pfam" id="PF08332"/>
    </source>
</evidence>
<keyword evidence="1" id="KW-0732">Signal</keyword>
<dbReference type="InterPro" id="IPR032710">
    <property type="entry name" value="NTF2-like_dom_sf"/>
</dbReference>
<sequence length="174" mass="18924">MRRILFALALGLTTTTSTALAAPAMHYDGQPATPASSAEREIAGLFDRWNAALATGNPQRVADLYARDGVLLPTVSNQVRASRAEIEDYFSHFLAAKPRGAINYRQVRLLDDDSAVDAGVYTFTLNNPDGSTRQVQARYTFVYEKRDGRWLIINHHSSAMPEPVAAATASAAAK</sequence>
<evidence type="ECO:0000313" key="3">
    <source>
        <dbReference type="EMBL" id="PPU83606.1"/>
    </source>
</evidence>
<dbReference type="GeneID" id="93877865"/>
<dbReference type="InterPro" id="IPR016887">
    <property type="entry name" value="UCP028470_steroid_isom-rel"/>
</dbReference>
<protein>
    <submittedName>
        <fullName evidence="3">DUF4440 domain-containing protein</fullName>
    </submittedName>
</protein>
<dbReference type="RefSeq" id="WP_010341949.1">
    <property type="nucleotide sequence ID" value="NZ_CP132343.1"/>
</dbReference>
<dbReference type="InterPro" id="IPR013543">
    <property type="entry name" value="Ca/CaM-dep_prot_kinase-assoc"/>
</dbReference>
<accession>A0A2P5Z6A7</accession>
<dbReference type="Gene3D" id="3.10.450.50">
    <property type="match status" value="1"/>
</dbReference>
<feature type="chain" id="PRO_5015159168" evidence="1">
    <location>
        <begin position="22"/>
        <end position="174"/>
    </location>
</feature>